<dbReference type="Proteomes" id="UP001596312">
    <property type="component" value="Unassembled WGS sequence"/>
</dbReference>
<keyword evidence="1" id="KW-0808">Transferase</keyword>
<evidence type="ECO:0000313" key="2">
    <source>
        <dbReference type="Proteomes" id="UP001596312"/>
    </source>
</evidence>
<keyword evidence="2" id="KW-1185">Reference proteome</keyword>
<proteinExistence type="predicted"/>
<dbReference type="AlphaFoldDB" id="A0ABD5V3W5"/>
<dbReference type="SUPFAM" id="SSF111331">
    <property type="entry name" value="NAD kinase/diacylglycerol kinase-like"/>
    <property type="match status" value="1"/>
</dbReference>
<keyword evidence="1" id="KW-0418">Kinase</keyword>
<evidence type="ECO:0000313" key="1">
    <source>
        <dbReference type="EMBL" id="MFC6906267.1"/>
    </source>
</evidence>
<sequence>MRSIPGEPAVTVSAVGVPERVIETIEGAGHAVNRTTPTSIASDASAIVTAGEDDLLEVATGRPSAPVLALDTGIGPGVDDRAAIREALADGREYDRPLLDVSMGDESVASALFDVALVTSEPARISEYAIGDARGERVASFRADGIVVATPAGSLGYAAAAGGPRLSPTAAVVCAVPIAPFHTQSGHWVLESGGLSLSVLREEGAVSLLVDGTNHGSVEAGRSVGLTVGGRMRTLHPRGRELETL</sequence>
<dbReference type="EMBL" id="JBHSXQ010000004">
    <property type="protein sequence ID" value="MFC6906267.1"/>
    <property type="molecule type" value="Genomic_DNA"/>
</dbReference>
<gene>
    <name evidence="1" type="ORF">ACFQGH_13800</name>
</gene>
<accession>A0ABD5V3W5</accession>
<dbReference type="RefSeq" id="WP_340604824.1">
    <property type="nucleotide sequence ID" value="NZ_JBBMXV010000004.1"/>
</dbReference>
<dbReference type="GO" id="GO:0016301">
    <property type="term" value="F:kinase activity"/>
    <property type="evidence" value="ECO:0007669"/>
    <property type="project" value="UniProtKB-KW"/>
</dbReference>
<reference evidence="1 2" key="1">
    <citation type="journal article" date="2019" name="Int. J. Syst. Evol. Microbiol.">
        <title>The Global Catalogue of Microorganisms (GCM) 10K type strain sequencing project: providing services to taxonomists for standard genome sequencing and annotation.</title>
        <authorList>
            <consortium name="The Broad Institute Genomics Platform"/>
            <consortium name="The Broad Institute Genome Sequencing Center for Infectious Disease"/>
            <person name="Wu L."/>
            <person name="Ma J."/>
        </authorList>
    </citation>
    <scope>NUCLEOTIDE SEQUENCE [LARGE SCALE GENOMIC DNA]</scope>
    <source>
        <strain evidence="1 2">CGMCC 1.3240</strain>
    </source>
</reference>
<comment type="caution">
    <text evidence="1">The sequence shown here is derived from an EMBL/GenBank/DDBJ whole genome shotgun (WGS) entry which is preliminary data.</text>
</comment>
<organism evidence="1 2">
    <name type="scientific">Halalkalicoccus tibetensis</name>
    <dbReference type="NCBI Taxonomy" id="175632"/>
    <lineage>
        <taxon>Archaea</taxon>
        <taxon>Methanobacteriati</taxon>
        <taxon>Methanobacteriota</taxon>
        <taxon>Stenosarchaea group</taxon>
        <taxon>Halobacteria</taxon>
        <taxon>Halobacteriales</taxon>
        <taxon>Halococcaceae</taxon>
        <taxon>Halalkalicoccus</taxon>
    </lineage>
</organism>
<dbReference type="Pfam" id="PF20143">
    <property type="entry name" value="NAD_kinase_C"/>
    <property type="match status" value="1"/>
</dbReference>
<dbReference type="Gene3D" id="2.60.200.30">
    <property type="entry name" value="Probable inorganic polyphosphate/atp-NAD kinase, domain 2"/>
    <property type="match status" value="1"/>
</dbReference>
<name>A0ABD5V3W5_9EURY</name>
<dbReference type="InterPro" id="IPR016064">
    <property type="entry name" value="NAD/diacylglycerol_kinase_sf"/>
</dbReference>
<dbReference type="PANTHER" id="PTHR20275:SF0">
    <property type="entry name" value="NAD KINASE"/>
    <property type="match status" value="1"/>
</dbReference>
<dbReference type="InterPro" id="IPR017437">
    <property type="entry name" value="ATP-NAD_kinase_PpnK-typ_C"/>
</dbReference>
<protein>
    <submittedName>
        <fullName evidence="1">ATP-NAD kinase</fullName>
    </submittedName>
</protein>
<dbReference type="PANTHER" id="PTHR20275">
    <property type="entry name" value="NAD KINASE"/>
    <property type="match status" value="1"/>
</dbReference>